<dbReference type="Gene3D" id="3.30.565.10">
    <property type="entry name" value="Histidine kinase-like ATPase, C-terminal domain"/>
    <property type="match status" value="1"/>
</dbReference>
<evidence type="ECO:0000256" key="7">
    <source>
        <dbReference type="ARBA" id="ARBA00022741"/>
    </source>
</evidence>
<dbReference type="GO" id="GO:0005524">
    <property type="term" value="F:ATP binding"/>
    <property type="evidence" value="ECO:0007669"/>
    <property type="project" value="UniProtKB-KW"/>
</dbReference>
<evidence type="ECO:0000256" key="9">
    <source>
        <dbReference type="ARBA" id="ARBA00022840"/>
    </source>
</evidence>
<keyword evidence="4" id="KW-1003">Cell membrane</keyword>
<keyword evidence="9" id="KW-0067">ATP-binding</keyword>
<keyword evidence="10" id="KW-1133">Transmembrane helix</keyword>
<comment type="subcellular location">
    <subcellularLocation>
        <location evidence="2">Cell membrane</location>
        <topology evidence="2">Multi-pass membrane protein</topology>
    </subcellularLocation>
</comment>
<feature type="domain" description="HAMP" evidence="12">
    <location>
        <begin position="257"/>
        <end position="311"/>
    </location>
</feature>
<evidence type="ECO:0000256" key="5">
    <source>
        <dbReference type="ARBA" id="ARBA00022553"/>
    </source>
</evidence>
<evidence type="ECO:0000256" key="4">
    <source>
        <dbReference type="ARBA" id="ARBA00022475"/>
    </source>
</evidence>
<evidence type="ECO:0000256" key="10">
    <source>
        <dbReference type="SAM" id="Phobius"/>
    </source>
</evidence>
<proteinExistence type="predicted"/>
<reference evidence="13 14" key="1">
    <citation type="submission" date="2016-08" db="EMBL/GenBank/DDBJ databases">
        <title>Draft genome of Amylibacter sp. strain 4G11.</title>
        <authorList>
            <person name="Wong S.-K."/>
            <person name="Hamasaki K."/>
            <person name="Yoshizawa S."/>
        </authorList>
    </citation>
    <scope>NUCLEOTIDE SEQUENCE [LARGE SCALE GENOMIC DNA]</scope>
    <source>
        <strain evidence="13 14">4G11</strain>
    </source>
</reference>
<dbReference type="PROSITE" id="PS50109">
    <property type="entry name" value="HIS_KIN"/>
    <property type="match status" value="1"/>
</dbReference>
<dbReference type="InterPro" id="IPR003660">
    <property type="entry name" value="HAMP_dom"/>
</dbReference>
<dbReference type="InterPro" id="IPR004358">
    <property type="entry name" value="Sig_transdc_His_kin-like_C"/>
</dbReference>
<dbReference type="Gene3D" id="1.10.287.130">
    <property type="match status" value="1"/>
</dbReference>
<comment type="catalytic activity">
    <reaction evidence="1">
        <text>ATP + protein L-histidine = ADP + protein N-phospho-L-histidine.</text>
        <dbReference type="EC" id="2.7.13.3"/>
    </reaction>
</comment>
<keyword evidence="14" id="KW-1185">Reference proteome</keyword>
<keyword evidence="5" id="KW-0597">Phosphoprotein</keyword>
<feature type="transmembrane region" description="Helical" evidence="10">
    <location>
        <begin position="237"/>
        <end position="259"/>
    </location>
</feature>
<keyword evidence="10" id="KW-0812">Transmembrane</keyword>
<dbReference type="PANTHER" id="PTHR44936:SF10">
    <property type="entry name" value="SENSOR PROTEIN RSTB"/>
    <property type="match status" value="1"/>
</dbReference>
<dbReference type="InterPro" id="IPR036097">
    <property type="entry name" value="HisK_dim/P_sf"/>
</dbReference>
<dbReference type="Pfam" id="PF00512">
    <property type="entry name" value="HisKA"/>
    <property type="match status" value="1"/>
</dbReference>
<dbReference type="Pfam" id="PF02518">
    <property type="entry name" value="HATPase_c"/>
    <property type="match status" value="1"/>
</dbReference>
<dbReference type="InterPro" id="IPR003594">
    <property type="entry name" value="HATPase_dom"/>
</dbReference>
<dbReference type="InterPro" id="IPR005467">
    <property type="entry name" value="His_kinase_dom"/>
</dbReference>
<dbReference type="EC" id="2.7.13.3" evidence="3"/>
<organism evidence="13 14">
    <name type="scientific">Paramylibacter kogurei</name>
    <dbReference type="NCBI Taxonomy" id="1889778"/>
    <lineage>
        <taxon>Bacteria</taxon>
        <taxon>Pseudomonadati</taxon>
        <taxon>Pseudomonadota</taxon>
        <taxon>Alphaproteobacteria</taxon>
        <taxon>Rhodobacterales</taxon>
        <taxon>Paracoccaceae</taxon>
        <taxon>Paramylibacter</taxon>
    </lineage>
</organism>
<dbReference type="PROSITE" id="PS50885">
    <property type="entry name" value="HAMP"/>
    <property type="match status" value="1"/>
</dbReference>
<dbReference type="SMART" id="SM00387">
    <property type="entry name" value="HATPase_c"/>
    <property type="match status" value="1"/>
</dbReference>
<dbReference type="GO" id="GO:0000155">
    <property type="term" value="F:phosphorelay sensor kinase activity"/>
    <property type="evidence" value="ECO:0007669"/>
    <property type="project" value="InterPro"/>
</dbReference>
<dbReference type="InterPro" id="IPR003661">
    <property type="entry name" value="HisK_dim/P_dom"/>
</dbReference>
<dbReference type="Proteomes" id="UP000231516">
    <property type="component" value="Unassembled WGS sequence"/>
</dbReference>
<evidence type="ECO:0000259" key="11">
    <source>
        <dbReference type="PROSITE" id="PS50109"/>
    </source>
</evidence>
<sequence length="515" mass="56709">MVQKWRPTLRTLIALVILTLMALPAIGLLTARLTTNQFVRETESSLISQAAVFAQSYAAEFVENRSDELYGNVLSATLSEYYAQQFHAKVKPVNTRYSSILPERPDPVSMQVPLQAPYDVIGAKLSTIAHQAQKTSLAGYIALDYLGNIIASSGTIQGRFVSVPEVDKALQGEVSTVLRFRGGLDERHPLASLSRDTGFRVFVAMPVIVDEHVVGAVYLARTPNNLGKFLFRERHTLILVFGSVLMAASLVGFVMWRLLAGPIKELQYQSQRVAKGQSVMLEPLAHYGTKEVADMGQSLLSMSTTLNQRSAALQTYTAHVTHELKSPLTSISGAVELLQDSSERMDKSTRQKFIANIADDSDRMARLLDGLRMFAATTMTNEAQETEFRRAVARYDGPDGKVIYKGNPNATLPISDNDAHILITQMAQNAFQHGAKTITFTCEKNRLIVTDDGHGISRRNAEQIFEPFFTTYRDKGGTGMGLAIVRGIVTANGGEIKLLESAMGAKFEIQFETHN</sequence>
<evidence type="ECO:0000256" key="1">
    <source>
        <dbReference type="ARBA" id="ARBA00000085"/>
    </source>
</evidence>
<keyword evidence="7" id="KW-0547">Nucleotide-binding</keyword>
<dbReference type="CDD" id="cd00082">
    <property type="entry name" value="HisKA"/>
    <property type="match status" value="1"/>
</dbReference>
<dbReference type="PRINTS" id="PR00344">
    <property type="entry name" value="BCTRLSENSOR"/>
</dbReference>
<dbReference type="CDD" id="cd00075">
    <property type="entry name" value="HATPase"/>
    <property type="match status" value="1"/>
</dbReference>
<gene>
    <name evidence="13" type="ORF">BFP76_14460</name>
</gene>
<accession>A0A2G5K9D7</accession>
<dbReference type="PANTHER" id="PTHR44936">
    <property type="entry name" value="SENSOR PROTEIN CREC"/>
    <property type="match status" value="1"/>
</dbReference>
<name>A0A2G5K9D7_9RHOB</name>
<evidence type="ECO:0000313" key="14">
    <source>
        <dbReference type="Proteomes" id="UP000231516"/>
    </source>
</evidence>
<keyword evidence="8" id="KW-0418">Kinase</keyword>
<dbReference type="RefSeq" id="WP_099591899.1">
    <property type="nucleotide sequence ID" value="NZ_MDGM01000007.1"/>
</dbReference>
<dbReference type="Gene3D" id="6.10.340.10">
    <property type="match status" value="1"/>
</dbReference>
<dbReference type="SMART" id="SM00388">
    <property type="entry name" value="HisKA"/>
    <property type="match status" value="1"/>
</dbReference>
<evidence type="ECO:0000256" key="2">
    <source>
        <dbReference type="ARBA" id="ARBA00004651"/>
    </source>
</evidence>
<dbReference type="InterPro" id="IPR036890">
    <property type="entry name" value="HATPase_C_sf"/>
</dbReference>
<dbReference type="SUPFAM" id="SSF55874">
    <property type="entry name" value="ATPase domain of HSP90 chaperone/DNA topoisomerase II/histidine kinase"/>
    <property type="match status" value="1"/>
</dbReference>
<dbReference type="GO" id="GO:0005886">
    <property type="term" value="C:plasma membrane"/>
    <property type="evidence" value="ECO:0007669"/>
    <property type="project" value="UniProtKB-SubCell"/>
</dbReference>
<dbReference type="AlphaFoldDB" id="A0A2G5K9D7"/>
<keyword evidence="6" id="KW-0808">Transferase</keyword>
<evidence type="ECO:0000259" key="12">
    <source>
        <dbReference type="PROSITE" id="PS50885"/>
    </source>
</evidence>
<evidence type="ECO:0000313" key="13">
    <source>
        <dbReference type="EMBL" id="PIB26151.1"/>
    </source>
</evidence>
<evidence type="ECO:0000256" key="6">
    <source>
        <dbReference type="ARBA" id="ARBA00022679"/>
    </source>
</evidence>
<evidence type="ECO:0000256" key="8">
    <source>
        <dbReference type="ARBA" id="ARBA00022777"/>
    </source>
</evidence>
<protein>
    <recommendedName>
        <fullName evidence="3">histidine kinase</fullName>
        <ecNumber evidence="3">2.7.13.3</ecNumber>
    </recommendedName>
</protein>
<dbReference type="InterPro" id="IPR050980">
    <property type="entry name" value="2C_sensor_his_kinase"/>
</dbReference>
<feature type="transmembrane region" description="Helical" evidence="10">
    <location>
        <begin position="12"/>
        <end position="31"/>
    </location>
</feature>
<dbReference type="EMBL" id="MDGM01000007">
    <property type="protein sequence ID" value="PIB26151.1"/>
    <property type="molecule type" value="Genomic_DNA"/>
</dbReference>
<evidence type="ECO:0000256" key="3">
    <source>
        <dbReference type="ARBA" id="ARBA00012438"/>
    </source>
</evidence>
<feature type="domain" description="Histidine kinase" evidence="11">
    <location>
        <begin position="319"/>
        <end position="515"/>
    </location>
</feature>
<dbReference type="SUPFAM" id="SSF47384">
    <property type="entry name" value="Homodimeric domain of signal transducing histidine kinase"/>
    <property type="match status" value="1"/>
</dbReference>
<comment type="caution">
    <text evidence="13">The sequence shown here is derived from an EMBL/GenBank/DDBJ whole genome shotgun (WGS) entry which is preliminary data.</text>
</comment>
<keyword evidence="10" id="KW-0472">Membrane</keyword>